<name>A0A2S2PHE8_SCHGA</name>
<accession>A0A2S2PHE8</accession>
<gene>
    <name evidence="1" type="ORF">g.49</name>
</gene>
<reference evidence="1" key="1">
    <citation type="submission" date="2018-04" db="EMBL/GenBank/DDBJ databases">
        <title>Transcriptome of Schizaphis graminum biotype I.</title>
        <authorList>
            <person name="Scully E.D."/>
            <person name="Geib S.M."/>
            <person name="Palmer N.A."/>
            <person name="Koch K."/>
            <person name="Bradshaw J."/>
            <person name="Heng-Moss T."/>
            <person name="Sarath G."/>
        </authorList>
    </citation>
    <scope>NUCLEOTIDE SEQUENCE</scope>
</reference>
<evidence type="ECO:0000313" key="1">
    <source>
        <dbReference type="EMBL" id="MBY28859.1"/>
    </source>
</evidence>
<sequence>MSMKNIFELSELNKKKLTCMIEAVKIELHENMKKFEDILKDTSRNDNFLLEKQINTCFELHCKIDDYSEKLKEMELTDDYLESANTVIDFISNIPNIVSDLGPESLVVVTSEKVGMQYIQLLHDLSVKNVIITTIRALTTGEVNVTLGNVKTALVDGSEAEYRKFLGSETVRLVITDHVPADRLYRVYGDVHRNQCFAMIRRNGDGNGDEDNHKNLISQ</sequence>
<protein>
    <submittedName>
        <fullName evidence="1">Uncharacterized protein</fullName>
    </submittedName>
</protein>
<organism evidence="1">
    <name type="scientific">Schizaphis graminum</name>
    <name type="common">Green bug aphid</name>
    <dbReference type="NCBI Taxonomy" id="13262"/>
    <lineage>
        <taxon>Eukaryota</taxon>
        <taxon>Metazoa</taxon>
        <taxon>Ecdysozoa</taxon>
        <taxon>Arthropoda</taxon>
        <taxon>Hexapoda</taxon>
        <taxon>Insecta</taxon>
        <taxon>Pterygota</taxon>
        <taxon>Neoptera</taxon>
        <taxon>Paraneoptera</taxon>
        <taxon>Hemiptera</taxon>
        <taxon>Sternorrhyncha</taxon>
        <taxon>Aphidomorpha</taxon>
        <taxon>Aphidoidea</taxon>
        <taxon>Aphididae</taxon>
        <taxon>Aphidini</taxon>
        <taxon>Schizaphis</taxon>
    </lineage>
</organism>
<dbReference type="AlphaFoldDB" id="A0A2S2PHE8"/>
<proteinExistence type="predicted"/>
<dbReference type="EMBL" id="GGMR01016240">
    <property type="protein sequence ID" value="MBY28859.1"/>
    <property type="molecule type" value="Transcribed_RNA"/>
</dbReference>